<reference evidence="1 2" key="1">
    <citation type="submission" date="2021-01" db="EMBL/GenBank/DDBJ databases">
        <title>Entomomonas sp. F2A isolated from a house cricket (Acheta domesticus).</title>
        <authorList>
            <person name="Spergser J."/>
            <person name="Busse H.-J."/>
        </authorList>
    </citation>
    <scope>NUCLEOTIDE SEQUENCE [LARGE SCALE GENOMIC DNA]</scope>
    <source>
        <strain evidence="1 2">F2A</strain>
    </source>
</reference>
<evidence type="ECO:0000313" key="1">
    <source>
        <dbReference type="EMBL" id="QQP86891.1"/>
    </source>
</evidence>
<dbReference type="EMBL" id="CP067393">
    <property type="protein sequence ID" value="QQP86891.1"/>
    <property type="molecule type" value="Genomic_DNA"/>
</dbReference>
<evidence type="ECO:0008006" key="3">
    <source>
        <dbReference type="Google" id="ProtNLM"/>
    </source>
</evidence>
<protein>
    <recommendedName>
        <fullName evidence="3">RiboL-PSP-HEPN domain-containing protein</fullName>
    </recommendedName>
</protein>
<proteinExistence type="predicted"/>
<sequence length="176" mass="20878">MTIQQTVTKETYDFLKKFESNFCSLPNEELLSINSFSLLWMLFENRLLNKSASAQKIIDKVNELKKDNKLSSIFWMPHLNYFQNRYISNDGTNYLFDDLYFRKPDKKELVKAVLLGETNEPEETLAAILIIVLRLRNNLFHGEKWSYGIRDQQDNFKQSIDLLISCLTRFIYEKDL</sequence>
<dbReference type="AlphaFoldDB" id="A0A974NHK4"/>
<gene>
    <name evidence="1" type="ORF">JHT90_06515</name>
</gene>
<dbReference type="RefSeq" id="WP_201095363.1">
    <property type="nucleotide sequence ID" value="NZ_CP067393.1"/>
</dbReference>
<accession>A0A974NHK4</accession>
<name>A0A974NHK4_9GAMM</name>
<evidence type="ECO:0000313" key="2">
    <source>
        <dbReference type="Proteomes" id="UP000595278"/>
    </source>
</evidence>
<organism evidence="1 2">
    <name type="scientific">Entomomonas asaccharolytica</name>
    <dbReference type="NCBI Taxonomy" id="2785331"/>
    <lineage>
        <taxon>Bacteria</taxon>
        <taxon>Pseudomonadati</taxon>
        <taxon>Pseudomonadota</taxon>
        <taxon>Gammaproteobacteria</taxon>
        <taxon>Pseudomonadales</taxon>
        <taxon>Pseudomonadaceae</taxon>
        <taxon>Entomomonas</taxon>
    </lineage>
</organism>
<dbReference type="Proteomes" id="UP000595278">
    <property type="component" value="Chromosome"/>
</dbReference>
<dbReference type="KEGG" id="eaz:JHT90_06515"/>
<keyword evidence="2" id="KW-1185">Reference proteome</keyword>